<evidence type="ECO:0000256" key="6">
    <source>
        <dbReference type="SAM" id="MobiDB-lite"/>
    </source>
</evidence>
<dbReference type="OrthoDB" id="9798386at2"/>
<comment type="caution">
    <text evidence="9">The sequence shown here is derived from an EMBL/GenBank/DDBJ whole genome shotgun (WGS) entry which is preliminary data.</text>
</comment>
<feature type="active site" description="Charge relay system" evidence="5">
    <location>
        <position position="102"/>
    </location>
</feature>
<dbReference type="InterPro" id="IPR036852">
    <property type="entry name" value="Peptidase_S8/S53_dom_sf"/>
</dbReference>
<sequence>MLRGHLHFRQRGVRRAAAVLGGTLLMMSGVAPEAGADDFRSHQWYLDSLRMPEIWKVSKGRGVTVAVLDSGISEVPELRGRVLPGKEVSNAPTGSMRDKDNHGTNMAALIAGTGAGGGIQGIAPEAKILPVKAVTHPPEDSVDGVVSRGIRYAVSRGAKIINISLGAEGEEFYYRKTQKAVNEALAKGSLVFASVGNGGKKGNPVVYPAALPGVVGVSAVDRSLKVASYSGNGEQVALAAPGDDIPWRCPELTGRCNSGGTSQATAIASGSAALIWAKHPNWTNHQVLRVMMQTAGTPDGIVPSRYIGYGNVRPRLPLLEGKGNPGPPDVNPLLAREGATEPNPSVGASPSPSAEAKEKASKSAKPAEAPSGDKAEAKSGSGGDGEGSGLWIGVGAGAATLAAVVGGVLFVRRRGRAL</sequence>
<proteinExistence type="inferred from homology"/>
<feature type="region of interest" description="Disordered" evidence="6">
    <location>
        <begin position="318"/>
        <end position="390"/>
    </location>
</feature>
<accession>A0A4Z0HIV8</accession>
<dbReference type="PANTHER" id="PTHR43806">
    <property type="entry name" value="PEPTIDASE S8"/>
    <property type="match status" value="1"/>
</dbReference>
<evidence type="ECO:0000256" key="2">
    <source>
        <dbReference type="ARBA" id="ARBA00022670"/>
    </source>
</evidence>
<keyword evidence="2 5" id="KW-0645">Protease</keyword>
<comment type="similarity">
    <text evidence="1 5">Belongs to the peptidase S8 family.</text>
</comment>
<feature type="compositionally biased region" description="Gly residues" evidence="6">
    <location>
        <begin position="380"/>
        <end position="390"/>
    </location>
</feature>
<keyword evidence="7" id="KW-0812">Transmembrane</keyword>
<feature type="active site" description="Charge relay system" evidence="5">
    <location>
        <position position="69"/>
    </location>
</feature>
<reference evidence="9 10" key="1">
    <citation type="submission" date="2019-03" db="EMBL/GenBank/DDBJ databases">
        <authorList>
            <person name="Gonzalez-Pimentel J.L."/>
        </authorList>
    </citation>
    <scope>NUCLEOTIDE SEQUENCE [LARGE SCALE GENOMIC DNA]</scope>
    <source>
        <strain evidence="9 10">JCM 31289</strain>
    </source>
</reference>
<dbReference type="InterPro" id="IPR015500">
    <property type="entry name" value="Peptidase_S8_subtilisin-rel"/>
</dbReference>
<keyword evidence="7" id="KW-0472">Membrane</keyword>
<dbReference type="PANTHER" id="PTHR43806:SF11">
    <property type="entry name" value="CEREVISIN-RELATED"/>
    <property type="match status" value="1"/>
</dbReference>
<dbReference type="Gene3D" id="3.40.50.200">
    <property type="entry name" value="Peptidase S8/S53 domain"/>
    <property type="match status" value="1"/>
</dbReference>
<dbReference type="PROSITE" id="PS51892">
    <property type="entry name" value="SUBTILASE"/>
    <property type="match status" value="1"/>
</dbReference>
<gene>
    <name evidence="9" type="ORF">E4099_03280</name>
</gene>
<evidence type="ECO:0000256" key="3">
    <source>
        <dbReference type="ARBA" id="ARBA00022801"/>
    </source>
</evidence>
<dbReference type="Proteomes" id="UP000297948">
    <property type="component" value="Unassembled WGS sequence"/>
</dbReference>
<keyword evidence="10" id="KW-1185">Reference proteome</keyword>
<dbReference type="EMBL" id="SRID01000015">
    <property type="protein sequence ID" value="TGB17588.1"/>
    <property type="molecule type" value="Genomic_DNA"/>
</dbReference>
<keyword evidence="4 5" id="KW-0720">Serine protease</keyword>
<name>A0A4Z0HIV8_9ACTN</name>
<organism evidence="9 10">
    <name type="scientific">Streptomyces palmae</name>
    <dbReference type="NCBI Taxonomy" id="1701085"/>
    <lineage>
        <taxon>Bacteria</taxon>
        <taxon>Bacillati</taxon>
        <taxon>Actinomycetota</taxon>
        <taxon>Actinomycetes</taxon>
        <taxon>Kitasatosporales</taxon>
        <taxon>Streptomycetaceae</taxon>
        <taxon>Streptomyces</taxon>
    </lineage>
</organism>
<feature type="domain" description="Peptidase S8/S53" evidence="8">
    <location>
        <begin position="60"/>
        <end position="310"/>
    </location>
</feature>
<keyword evidence="7" id="KW-1133">Transmembrane helix</keyword>
<dbReference type="PRINTS" id="PR00723">
    <property type="entry name" value="SUBTILISIN"/>
</dbReference>
<keyword evidence="3 5" id="KW-0378">Hydrolase</keyword>
<dbReference type="AlphaFoldDB" id="A0A4Z0HIV8"/>
<evidence type="ECO:0000313" key="9">
    <source>
        <dbReference type="EMBL" id="TGB17588.1"/>
    </source>
</evidence>
<dbReference type="Pfam" id="PF00082">
    <property type="entry name" value="Peptidase_S8"/>
    <property type="match status" value="1"/>
</dbReference>
<protein>
    <submittedName>
        <fullName evidence="9">Serine protease</fullName>
    </submittedName>
</protein>
<feature type="transmembrane region" description="Helical" evidence="7">
    <location>
        <begin position="390"/>
        <end position="411"/>
    </location>
</feature>
<dbReference type="InterPro" id="IPR000209">
    <property type="entry name" value="Peptidase_S8/S53_dom"/>
</dbReference>
<evidence type="ECO:0000256" key="1">
    <source>
        <dbReference type="ARBA" id="ARBA00011073"/>
    </source>
</evidence>
<evidence type="ECO:0000259" key="8">
    <source>
        <dbReference type="Pfam" id="PF00082"/>
    </source>
</evidence>
<dbReference type="GO" id="GO:0006508">
    <property type="term" value="P:proteolysis"/>
    <property type="evidence" value="ECO:0007669"/>
    <property type="project" value="UniProtKB-KW"/>
</dbReference>
<evidence type="ECO:0000313" key="10">
    <source>
        <dbReference type="Proteomes" id="UP000297948"/>
    </source>
</evidence>
<feature type="active site" description="Charge relay system" evidence="5">
    <location>
        <position position="262"/>
    </location>
</feature>
<evidence type="ECO:0000256" key="7">
    <source>
        <dbReference type="SAM" id="Phobius"/>
    </source>
</evidence>
<dbReference type="InterPro" id="IPR050131">
    <property type="entry name" value="Peptidase_S8_subtilisin-like"/>
</dbReference>
<evidence type="ECO:0000256" key="5">
    <source>
        <dbReference type="PROSITE-ProRule" id="PRU01240"/>
    </source>
</evidence>
<dbReference type="SUPFAM" id="SSF52743">
    <property type="entry name" value="Subtilisin-like"/>
    <property type="match status" value="1"/>
</dbReference>
<evidence type="ECO:0000256" key="4">
    <source>
        <dbReference type="ARBA" id="ARBA00022825"/>
    </source>
</evidence>
<dbReference type="GO" id="GO:0004252">
    <property type="term" value="F:serine-type endopeptidase activity"/>
    <property type="evidence" value="ECO:0007669"/>
    <property type="project" value="UniProtKB-UniRule"/>
</dbReference>